<dbReference type="InterPro" id="IPR006972">
    <property type="entry name" value="BipB-like_C"/>
</dbReference>
<comment type="caution">
    <text evidence="15">The sequence shown here is derived from an EMBL/GenBank/DDBJ whole genome shotgun (WGS) entry which is preliminary data.</text>
</comment>
<dbReference type="InterPro" id="IPR003895">
    <property type="entry name" value="T3SS_SctE/BipB"/>
</dbReference>
<gene>
    <name evidence="15" type="primary">sctE</name>
    <name evidence="15" type="ORF">HX876_04250</name>
</gene>
<dbReference type="GO" id="GO:0016020">
    <property type="term" value="C:membrane"/>
    <property type="evidence" value="ECO:0007669"/>
    <property type="project" value="InterPro"/>
</dbReference>
<evidence type="ECO:0000256" key="12">
    <source>
        <dbReference type="SAM" id="Phobius"/>
    </source>
</evidence>
<keyword evidence="7" id="KW-0843">Virulence</keyword>
<accession>A0A7Y7Y857</accession>
<comment type="similarity">
    <text evidence="9">Belongs to the SctE/SipB/YopB family.</text>
</comment>
<evidence type="ECO:0000256" key="7">
    <source>
        <dbReference type="ARBA" id="ARBA00023026"/>
    </source>
</evidence>
<evidence type="ECO:0000256" key="9">
    <source>
        <dbReference type="ARBA" id="ARBA00035640"/>
    </source>
</evidence>
<dbReference type="AlphaFoldDB" id="A0A7Y7Y857"/>
<feature type="transmembrane region" description="Helical" evidence="12">
    <location>
        <begin position="401"/>
        <end position="423"/>
    </location>
</feature>
<evidence type="ECO:0000256" key="1">
    <source>
        <dbReference type="ARBA" id="ARBA00004301"/>
    </source>
</evidence>
<dbReference type="GO" id="GO:0005576">
    <property type="term" value="C:extracellular region"/>
    <property type="evidence" value="ECO:0007669"/>
    <property type="project" value="UniProtKB-SubCell"/>
</dbReference>
<protein>
    <submittedName>
        <fullName evidence="15">Type III secretion system translocon subunit SctE</fullName>
    </submittedName>
</protein>
<dbReference type="Proteomes" id="UP000520592">
    <property type="component" value="Unassembled WGS sequence"/>
</dbReference>
<dbReference type="Gene3D" id="1.20.120.330">
    <property type="entry name" value="Nucleotidyltransferases domain 2"/>
    <property type="match status" value="2"/>
</dbReference>
<dbReference type="EMBL" id="JACAQD010000006">
    <property type="protein sequence ID" value="NWC31588.1"/>
    <property type="molecule type" value="Genomic_DNA"/>
</dbReference>
<dbReference type="InterPro" id="IPR032391">
    <property type="entry name" value="IpaB/BipB/SctE_N"/>
</dbReference>
<feature type="coiled-coil region" evidence="10">
    <location>
        <begin position="121"/>
        <end position="186"/>
    </location>
</feature>
<evidence type="ECO:0000256" key="8">
    <source>
        <dbReference type="ARBA" id="ARBA00023136"/>
    </source>
</evidence>
<keyword evidence="6 12" id="KW-1133">Transmembrane helix</keyword>
<dbReference type="Pfam" id="PF16535">
    <property type="entry name" value="T3SSipB"/>
    <property type="match status" value="1"/>
</dbReference>
<feature type="transmembrane region" description="Helical" evidence="12">
    <location>
        <begin position="303"/>
        <end position="327"/>
    </location>
</feature>
<evidence type="ECO:0000256" key="2">
    <source>
        <dbReference type="ARBA" id="ARBA00004613"/>
    </source>
</evidence>
<evidence type="ECO:0000256" key="11">
    <source>
        <dbReference type="SAM" id="MobiDB-lite"/>
    </source>
</evidence>
<comment type="subcellular location">
    <subcellularLocation>
        <location evidence="1">Host membrane</location>
        <topology evidence="1">Multi-pass membrane protein</topology>
    </subcellularLocation>
    <subcellularLocation>
        <location evidence="2">Secreted</location>
    </subcellularLocation>
</comment>
<feature type="transmembrane region" description="Helical" evidence="12">
    <location>
        <begin position="333"/>
        <end position="353"/>
    </location>
</feature>
<name>A0A7Y7Y857_9PSED</name>
<reference evidence="15 16" key="1">
    <citation type="submission" date="2020-04" db="EMBL/GenBank/DDBJ databases">
        <title>Molecular characterization of pseudomonads from Agaricus bisporus reveal novel blotch 2 pathogens in Western Europe.</title>
        <authorList>
            <person name="Taparia T."/>
            <person name="Krijger M."/>
            <person name="Haynes E."/>
            <person name="Elpinstone J.G."/>
            <person name="Noble R."/>
            <person name="Van Der Wolf J."/>
        </authorList>
    </citation>
    <scope>NUCLEOTIDE SEQUENCE [LARGE SCALE GENOMIC DNA]</scope>
    <source>
        <strain evidence="15 16">IPO3737</strain>
    </source>
</reference>
<dbReference type="SUPFAM" id="SSF57997">
    <property type="entry name" value="Tropomyosin"/>
    <property type="match status" value="1"/>
</dbReference>
<organism evidence="15 16">
    <name type="scientific">Pseudomonas gingeri</name>
    <dbReference type="NCBI Taxonomy" id="117681"/>
    <lineage>
        <taxon>Bacteria</taxon>
        <taxon>Pseudomonadati</taxon>
        <taxon>Pseudomonadota</taxon>
        <taxon>Gammaproteobacteria</taxon>
        <taxon>Pseudomonadales</taxon>
        <taxon>Pseudomonadaceae</taxon>
        <taxon>Pseudomonas</taxon>
    </lineage>
</organism>
<keyword evidence="4 12" id="KW-0812">Transmembrane</keyword>
<keyword evidence="5" id="KW-1043">Host membrane</keyword>
<dbReference type="GO" id="GO:0033644">
    <property type="term" value="C:host cell membrane"/>
    <property type="evidence" value="ECO:0007669"/>
    <property type="project" value="UniProtKB-SubCell"/>
</dbReference>
<sequence>MAHAADSRYAEAARTAARTADFQRVSHEVLAGIESVEYESAEGARNDGRPRLQPPPPRANGDQAGSEGEFVRLMASLIELLGNASLESLKNRLSMLRSMAQSSQQGLDQLSSDYALVLGELVAAQGAVDTSQEQLEVLKARLDQAQVELDAAESHLASLEPSSPEYADALARRDAAKAALGDLQQRFDTALSAHVGLLATARSVAVRTEALAQQVQATGIGGKDIDRLGQAHLNAAGALALALAQLIALLGEAADKQMQADQELFLSMQAARQEFMKVKSDEYQEEVRKAEAAQKVMGCIGKIFGWLVMAVSAVVAVVGTIATLGAAAPAAGALLSAAIGVVGVLASLTDMIVKEATGTSYMEQAIKPLMEEFQKLVKLLGDLVTQFLTDVLKVSEDMAKIVGSVSGAIAAVAMVIAAAVVGVHTAGPALGSVLNKVMEKLGEVFAKILPSLLKQMASAIGKTLTALVKDLRTLVGSKTDDIAMAQLKNRLEMLLAGVSMTGVGAQSGFQVKSGVHQKQGAEHLADVRVSMTIVDSLGDYLKESLETFVRAIEQKDNQLKQLMVDMQHRHGASLHIARHI</sequence>
<feature type="domain" description="Translocator protein BipB-like C-terminal" evidence="13">
    <location>
        <begin position="244"/>
        <end position="572"/>
    </location>
</feature>
<dbReference type="Pfam" id="PF04888">
    <property type="entry name" value="SseC"/>
    <property type="match status" value="1"/>
</dbReference>
<feature type="domain" description="IpaB/BipB/SctE N-terminal" evidence="14">
    <location>
        <begin position="69"/>
        <end position="218"/>
    </location>
</feature>
<evidence type="ECO:0000256" key="3">
    <source>
        <dbReference type="ARBA" id="ARBA00022525"/>
    </source>
</evidence>
<evidence type="ECO:0000259" key="14">
    <source>
        <dbReference type="Pfam" id="PF16535"/>
    </source>
</evidence>
<keyword evidence="8 12" id="KW-0472">Membrane</keyword>
<keyword evidence="3" id="KW-0964">Secreted</keyword>
<proteinExistence type="inferred from homology"/>
<keyword evidence="10" id="KW-0175">Coiled coil</keyword>
<dbReference type="PRINTS" id="PR01375">
    <property type="entry name" value="BACINVASINB"/>
</dbReference>
<evidence type="ECO:0000256" key="10">
    <source>
        <dbReference type="SAM" id="Coils"/>
    </source>
</evidence>
<evidence type="ECO:0000256" key="5">
    <source>
        <dbReference type="ARBA" id="ARBA00022870"/>
    </source>
</evidence>
<evidence type="ECO:0000259" key="13">
    <source>
        <dbReference type="Pfam" id="PF04888"/>
    </source>
</evidence>
<evidence type="ECO:0000313" key="16">
    <source>
        <dbReference type="Proteomes" id="UP000520592"/>
    </source>
</evidence>
<feature type="region of interest" description="Disordered" evidence="11">
    <location>
        <begin position="36"/>
        <end position="65"/>
    </location>
</feature>
<evidence type="ECO:0000256" key="6">
    <source>
        <dbReference type="ARBA" id="ARBA00022989"/>
    </source>
</evidence>
<evidence type="ECO:0000256" key="4">
    <source>
        <dbReference type="ARBA" id="ARBA00022692"/>
    </source>
</evidence>
<evidence type="ECO:0000313" key="15">
    <source>
        <dbReference type="EMBL" id="NWC31588.1"/>
    </source>
</evidence>